<feature type="transmembrane region" description="Helical" evidence="2">
    <location>
        <begin position="363"/>
        <end position="384"/>
    </location>
</feature>
<accession>V3Z3D4</accession>
<reference evidence="3 4" key="1">
    <citation type="journal article" date="2013" name="Nature">
        <title>Insights into bilaterian evolution from three spiralian genomes.</title>
        <authorList>
            <person name="Simakov O."/>
            <person name="Marletaz F."/>
            <person name="Cho S.J."/>
            <person name="Edsinger-Gonzales E."/>
            <person name="Havlak P."/>
            <person name="Hellsten U."/>
            <person name="Kuo D.H."/>
            <person name="Larsson T."/>
            <person name="Lv J."/>
            <person name="Arendt D."/>
            <person name="Savage R."/>
            <person name="Osoegawa K."/>
            <person name="de Jong P."/>
            <person name="Grimwood J."/>
            <person name="Chapman J.A."/>
            <person name="Shapiro H."/>
            <person name="Aerts A."/>
            <person name="Otillar R.P."/>
            <person name="Terry A.Y."/>
            <person name="Boore J.L."/>
            <person name="Grigoriev I.V."/>
            <person name="Lindberg D.R."/>
            <person name="Seaver E.C."/>
            <person name="Weisblat D.A."/>
            <person name="Putnam N.H."/>
            <person name="Rokhsar D.S."/>
        </authorList>
    </citation>
    <scope>NUCLEOTIDE SEQUENCE [LARGE SCALE GENOMIC DNA]</scope>
</reference>
<dbReference type="EMBL" id="KB203331">
    <property type="protein sequence ID" value="ESO85133.1"/>
    <property type="molecule type" value="Genomic_DNA"/>
</dbReference>
<keyword evidence="2" id="KW-1133">Transmembrane helix</keyword>
<sequence>MATNSSLVSFDRYNQYNKGSCTHNKDFFENGTEWWEVDLQELYNITEVIVYSRADTCCLNWLDDYVLYSGVNCETGICYNECYNYNKTQETVKVNRIPEGCIAQHIRLSVIHNSLVLCEVEIFGELKPLVSSTLLPSRDISSDGQGMVVTTSEQLMKTSIEANSLFTDVNSSLDTVDKASSTDSFRITPYTSDLESIDVDPTFSSLDSTTSSSNNQIIPSSSYVSEPYSETESLLPTSRLPFVSQSQFATLSSYPVEESSWESISPTIPISTKLPSYSDINSSTQDTSSDRTSHVPQFPDEATISSSIGISTTIHTNCPCLCSKLTFDEIREKIKYITKSLSLPKNNLSSFRRKKKTADDNRFSATVAGYTGTAILCCVFGFLVSGDVSTLLKSTVIWIRKYKSNCS</sequence>
<dbReference type="CTD" id="20240785"/>
<keyword evidence="4" id="KW-1185">Reference proteome</keyword>
<dbReference type="AlphaFoldDB" id="V3Z3D4"/>
<dbReference type="Gene3D" id="2.60.120.260">
    <property type="entry name" value="Galactose-binding domain-like"/>
    <property type="match status" value="1"/>
</dbReference>
<keyword evidence="2" id="KW-0472">Membrane</keyword>
<dbReference type="InterPro" id="IPR008979">
    <property type="entry name" value="Galactose-bd-like_sf"/>
</dbReference>
<keyword evidence="2" id="KW-0812">Transmembrane</keyword>
<organism evidence="3 4">
    <name type="scientific">Lottia gigantea</name>
    <name type="common">Giant owl limpet</name>
    <dbReference type="NCBI Taxonomy" id="225164"/>
    <lineage>
        <taxon>Eukaryota</taxon>
        <taxon>Metazoa</taxon>
        <taxon>Spiralia</taxon>
        <taxon>Lophotrochozoa</taxon>
        <taxon>Mollusca</taxon>
        <taxon>Gastropoda</taxon>
        <taxon>Patellogastropoda</taxon>
        <taxon>Lottioidea</taxon>
        <taxon>Lottiidae</taxon>
        <taxon>Lottia</taxon>
    </lineage>
</organism>
<dbReference type="GeneID" id="20240785"/>
<dbReference type="SUPFAM" id="SSF49785">
    <property type="entry name" value="Galactose-binding domain-like"/>
    <property type="match status" value="1"/>
</dbReference>
<evidence type="ECO:0000313" key="4">
    <source>
        <dbReference type="Proteomes" id="UP000030746"/>
    </source>
</evidence>
<dbReference type="Pfam" id="PF22633">
    <property type="entry name" value="F5_F8_type_C_2"/>
    <property type="match status" value="1"/>
</dbReference>
<gene>
    <name evidence="3" type="ORF">LOTGIDRAFT_168159</name>
</gene>
<protein>
    <submittedName>
        <fullName evidence="3">Uncharacterized protein</fullName>
    </submittedName>
</protein>
<feature type="region of interest" description="Disordered" evidence="1">
    <location>
        <begin position="279"/>
        <end position="298"/>
    </location>
</feature>
<dbReference type="OrthoDB" id="6102375at2759"/>
<evidence type="ECO:0000256" key="1">
    <source>
        <dbReference type="SAM" id="MobiDB-lite"/>
    </source>
</evidence>
<dbReference type="OMA" id="TIRFDCQ"/>
<dbReference type="KEGG" id="lgi:LOTGIDRAFT_168159"/>
<dbReference type="RefSeq" id="XP_009064273.1">
    <property type="nucleotide sequence ID" value="XM_009066025.1"/>
</dbReference>
<dbReference type="Proteomes" id="UP000030746">
    <property type="component" value="Unassembled WGS sequence"/>
</dbReference>
<evidence type="ECO:0000313" key="3">
    <source>
        <dbReference type="EMBL" id="ESO85133.1"/>
    </source>
</evidence>
<evidence type="ECO:0000256" key="2">
    <source>
        <dbReference type="SAM" id="Phobius"/>
    </source>
</evidence>
<name>V3Z3D4_LOTGI</name>
<dbReference type="HOGENOM" id="CLU_676685_0_0_1"/>
<proteinExistence type="predicted"/>